<organism evidence="1 2">
    <name type="scientific">Lunatimonas lonarensis</name>
    <dbReference type="NCBI Taxonomy" id="1232681"/>
    <lineage>
        <taxon>Bacteria</taxon>
        <taxon>Pseudomonadati</taxon>
        <taxon>Bacteroidota</taxon>
        <taxon>Cytophagia</taxon>
        <taxon>Cytophagales</taxon>
        <taxon>Cyclobacteriaceae</taxon>
    </lineage>
</organism>
<name>R7ZW03_9BACT</name>
<dbReference type="AlphaFoldDB" id="R7ZW03"/>
<dbReference type="Proteomes" id="UP000013909">
    <property type="component" value="Unassembled WGS sequence"/>
</dbReference>
<comment type="caution">
    <text evidence="1">The sequence shown here is derived from an EMBL/GenBank/DDBJ whole genome shotgun (WGS) entry which is preliminary data.</text>
</comment>
<reference evidence="1 2" key="1">
    <citation type="submission" date="2013-02" db="EMBL/GenBank/DDBJ databases">
        <title>A novel strain isolated from Lonar lake, Maharashtra, India.</title>
        <authorList>
            <person name="Singh A."/>
        </authorList>
    </citation>
    <scope>NUCLEOTIDE SEQUENCE [LARGE SCALE GENOMIC DNA]</scope>
    <source>
        <strain evidence="1 2">AK24</strain>
    </source>
</reference>
<accession>R7ZW03</accession>
<protein>
    <submittedName>
        <fullName evidence="1">Uncharacterized protein</fullName>
    </submittedName>
</protein>
<dbReference type="EMBL" id="AQHR01000040">
    <property type="protein sequence ID" value="EON78326.1"/>
    <property type="molecule type" value="Genomic_DNA"/>
</dbReference>
<dbReference type="RefSeq" id="WP_010853335.1">
    <property type="nucleotide sequence ID" value="NZ_AQHR01000040.1"/>
</dbReference>
<evidence type="ECO:0000313" key="1">
    <source>
        <dbReference type="EMBL" id="EON78326.1"/>
    </source>
</evidence>
<keyword evidence="2" id="KW-1185">Reference proteome</keyword>
<gene>
    <name evidence="1" type="ORF">ADIS_1189</name>
</gene>
<dbReference type="OrthoDB" id="839653at2"/>
<sequence length="77" mass="8878">MEKLVETAEMTLEKLRKLQLDEGLEKDIAWCLGSYKFDNVPTGLIEKCKEALVLLKAEKEKKPRSVPKKLIEYLEAL</sequence>
<proteinExistence type="predicted"/>
<evidence type="ECO:0000313" key="2">
    <source>
        <dbReference type="Proteomes" id="UP000013909"/>
    </source>
</evidence>